<dbReference type="GO" id="GO:0003677">
    <property type="term" value="F:DNA binding"/>
    <property type="evidence" value="ECO:0007669"/>
    <property type="project" value="InterPro"/>
</dbReference>
<proteinExistence type="inferred from homology"/>
<dbReference type="GO" id="GO:0071163">
    <property type="term" value="P:DNA replication preinitiation complex assembly"/>
    <property type="evidence" value="ECO:0007669"/>
    <property type="project" value="InterPro"/>
</dbReference>
<dbReference type="EMBL" id="OIVN01003879">
    <property type="protein sequence ID" value="SPD14093.1"/>
    <property type="molecule type" value="Genomic_DNA"/>
</dbReference>
<dbReference type="GO" id="GO:0000278">
    <property type="term" value="P:mitotic cell cycle"/>
    <property type="evidence" value="ECO:0007669"/>
    <property type="project" value="TreeGrafter"/>
</dbReference>
<dbReference type="InterPro" id="IPR038090">
    <property type="entry name" value="Cdt1_C_WH_dom_sf"/>
</dbReference>
<dbReference type="InterPro" id="IPR032054">
    <property type="entry name" value="Cdt1_C"/>
</dbReference>
<evidence type="ECO:0000256" key="3">
    <source>
        <dbReference type="SAM" id="MobiDB-lite"/>
    </source>
</evidence>
<evidence type="ECO:0000259" key="4">
    <source>
        <dbReference type="Pfam" id="PF16679"/>
    </source>
</evidence>
<keyword evidence="2" id="KW-0131">Cell cycle</keyword>
<comment type="similarity">
    <text evidence="1">Belongs to the Cdt1 family.</text>
</comment>
<dbReference type="GO" id="GO:0070182">
    <property type="term" value="F:DNA polymerase binding"/>
    <property type="evidence" value="ECO:0007669"/>
    <property type="project" value="TreeGrafter"/>
</dbReference>
<dbReference type="InterPro" id="IPR045173">
    <property type="entry name" value="Cdt1"/>
</dbReference>
<dbReference type="GO" id="GO:0000076">
    <property type="term" value="P:DNA replication checkpoint signaling"/>
    <property type="evidence" value="ECO:0007669"/>
    <property type="project" value="TreeGrafter"/>
</dbReference>
<dbReference type="PANTHER" id="PTHR28637">
    <property type="entry name" value="DNA REPLICATION FACTOR CDT1"/>
    <property type="match status" value="1"/>
</dbReference>
<feature type="compositionally biased region" description="Basic and acidic residues" evidence="3">
    <location>
        <begin position="21"/>
        <end position="33"/>
    </location>
</feature>
<dbReference type="AlphaFoldDB" id="A0A2N9HQQ1"/>
<sequence>MDSSATSSIPFNSKNSLLPPKTDELSTKTPEKLPRRLRNREVRNVAAEILRPKSARRYEILAQFFDSFDSSIRLLRLKRSTSTLENDGKLKSESRNMHLGKIFHARLADFSKSYPEVDEIPEEMLPEPFNRPKLDIHSNMNETPTSSFPIKTSTDALTSQQLEISETCIQGNEIPEGTEQDLNLNINNYLNMPLPVETSIEARTKQQPAVASHLSRSFCKRFSQKVISNEVEKNSQNLSKTSLPSLVLPVPESQLNKSSSKGEIISDAAPSPAKLSFEPTSNEKCLAFCASPAHLLQSCPPATPSKELDTMNNENGSSTEIANINLTPAKLASTPARLMNVTPALHPPKRYYMSPEDDSTSSQNKLTRCPPCSRSLKFDTPIKNEKVDEIDDIGGVSVDNDVFNILPENLLQLIIEKERKALEERSPAISQAKRRRQMIASLPKLFNMIHFLFQSIKRSVITKEELMHKIIASHCDIVDRREVEEQLNLLKELVPGMDFRKVGIWRGFALLDRLLLGLLVAPTADSLVAVTTDCCLEIFLLNTAGDTAVEVWKYCLSNARDTVVEYFRSLVSEGNPTEIHKRWRRLAPMTCALVELAGFRKFVELQHTESAKKLLLYALPERCAFLARFCADREYLGLDLGATTANLPSLLQAFAEAPQDTAEESTRMAKALLLYLIGTTLDCNTSQMELREVVALAGGLLTDCLVQLGWSGLGQPLCWIRFSILWAITLLVHGRFGRVGLWPTLAVLCLGGLGLIREELREFLDGLTPNQASVDIPAGGKPRAAVGPDGMQDVVLPPWTVPVYRADGSISEIQEHEVDNDQVFPRPLFEATR</sequence>
<dbReference type="Pfam" id="PF16679">
    <property type="entry name" value="CDT1_C"/>
    <property type="match status" value="1"/>
</dbReference>
<evidence type="ECO:0000313" key="5">
    <source>
        <dbReference type="EMBL" id="SPD14093.1"/>
    </source>
</evidence>
<dbReference type="Gene3D" id="1.10.10.1420">
    <property type="entry name" value="DNA replication factor Cdt1, C-terminal WH domain"/>
    <property type="match status" value="1"/>
</dbReference>
<dbReference type="CDD" id="cd08767">
    <property type="entry name" value="Cdt1_c"/>
    <property type="match status" value="1"/>
</dbReference>
<feature type="domain" description="DNA replication factor Cdt1 C-terminal" evidence="4">
    <location>
        <begin position="409"/>
        <end position="496"/>
    </location>
</feature>
<name>A0A2N9HQQ1_FAGSY</name>
<feature type="region of interest" description="Disordered" evidence="3">
    <location>
        <begin position="347"/>
        <end position="368"/>
    </location>
</feature>
<dbReference type="PANTHER" id="PTHR28637:SF1">
    <property type="entry name" value="DNA REPLICATION FACTOR CDT1"/>
    <property type="match status" value="1"/>
</dbReference>
<evidence type="ECO:0000256" key="1">
    <source>
        <dbReference type="ARBA" id="ARBA00008356"/>
    </source>
</evidence>
<organism evidence="5">
    <name type="scientific">Fagus sylvatica</name>
    <name type="common">Beechnut</name>
    <dbReference type="NCBI Taxonomy" id="28930"/>
    <lineage>
        <taxon>Eukaryota</taxon>
        <taxon>Viridiplantae</taxon>
        <taxon>Streptophyta</taxon>
        <taxon>Embryophyta</taxon>
        <taxon>Tracheophyta</taxon>
        <taxon>Spermatophyta</taxon>
        <taxon>Magnoliopsida</taxon>
        <taxon>eudicotyledons</taxon>
        <taxon>Gunneridae</taxon>
        <taxon>Pentapetalae</taxon>
        <taxon>rosids</taxon>
        <taxon>fabids</taxon>
        <taxon>Fagales</taxon>
        <taxon>Fagaceae</taxon>
        <taxon>Fagus</taxon>
    </lineage>
</organism>
<reference evidence="5" key="1">
    <citation type="submission" date="2018-02" db="EMBL/GenBank/DDBJ databases">
        <authorList>
            <person name="Cohen D.B."/>
            <person name="Kent A.D."/>
        </authorList>
    </citation>
    <scope>NUCLEOTIDE SEQUENCE</scope>
</reference>
<dbReference type="GO" id="GO:0030174">
    <property type="term" value="P:regulation of DNA-templated DNA replication initiation"/>
    <property type="evidence" value="ECO:0007669"/>
    <property type="project" value="InterPro"/>
</dbReference>
<dbReference type="GO" id="GO:0005634">
    <property type="term" value="C:nucleus"/>
    <property type="evidence" value="ECO:0007669"/>
    <property type="project" value="TreeGrafter"/>
</dbReference>
<accession>A0A2N9HQQ1</accession>
<feature type="compositionally biased region" description="Polar residues" evidence="3">
    <location>
        <begin position="1"/>
        <end position="16"/>
    </location>
</feature>
<evidence type="ECO:0000256" key="2">
    <source>
        <dbReference type="ARBA" id="ARBA00023306"/>
    </source>
</evidence>
<feature type="region of interest" description="Disordered" evidence="3">
    <location>
        <begin position="1"/>
        <end position="33"/>
    </location>
</feature>
<protein>
    <recommendedName>
        <fullName evidence="4">DNA replication factor Cdt1 C-terminal domain-containing protein</fullName>
    </recommendedName>
</protein>
<gene>
    <name evidence="5" type="ORF">FSB_LOCUS41975</name>
</gene>